<dbReference type="Gene3D" id="1.10.1660.10">
    <property type="match status" value="1"/>
</dbReference>
<evidence type="ECO:0000256" key="1">
    <source>
        <dbReference type="ARBA" id="ARBA00023125"/>
    </source>
</evidence>
<feature type="domain" description="HTH merR-type" evidence="3">
    <location>
        <begin position="1"/>
        <end position="69"/>
    </location>
</feature>
<accession>A0A239TLC2</accession>
<dbReference type="Proteomes" id="UP000215383">
    <property type="component" value="Chromosome 1"/>
</dbReference>
<dbReference type="eggNOG" id="COG0789">
    <property type="taxonomic scope" value="Bacteria"/>
</dbReference>
<evidence type="ECO:0000313" key="4">
    <source>
        <dbReference type="EMBL" id="SNU97403.1"/>
    </source>
</evidence>
<dbReference type="PANTHER" id="PTHR30204">
    <property type="entry name" value="REDOX-CYCLING DRUG-SENSING TRANSCRIPTIONAL ACTIVATOR SOXR"/>
    <property type="match status" value="1"/>
</dbReference>
<feature type="coiled-coil region" evidence="2">
    <location>
        <begin position="73"/>
        <end position="121"/>
    </location>
</feature>
<protein>
    <submittedName>
        <fullName evidence="4">HTH-type transcriptional regulator AdhR</fullName>
    </submittedName>
</protein>
<dbReference type="RefSeq" id="WP_027889611.1">
    <property type="nucleotide sequence ID" value="NZ_JACJLZ010000031.1"/>
</dbReference>
<dbReference type="InterPro" id="IPR000551">
    <property type="entry name" value="MerR-type_HTH_dom"/>
</dbReference>
<dbReference type="AlphaFoldDB" id="A0A239TLC2"/>
<evidence type="ECO:0000256" key="2">
    <source>
        <dbReference type="SAM" id="Coils"/>
    </source>
</evidence>
<name>A0A239TLC2_9FIRM</name>
<gene>
    <name evidence="4" type="primary">adhR_1</name>
    <name evidence="4" type="ORF">SAMEA4364220_00749</name>
</gene>
<dbReference type="CDD" id="cd01109">
    <property type="entry name" value="HTH_YyaN"/>
    <property type="match status" value="1"/>
</dbReference>
<organism evidence="4 5">
    <name type="scientific">Megamonas hypermegale</name>
    <dbReference type="NCBI Taxonomy" id="158847"/>
    <lineage>
        <taxon>Bacteria</taxon>
        <taxon>Bacillati</taxon>
        <taxon>Bacillota</taxon>
        <taxon>Negativicutes</taxon>
        <taxon>Selenomonadales</taxon>
        <taxon>Selenomonadaceae</taxon>
        <taxon>Megamonas</taxon>
    </lineage>
</organism>
<keyword evidence="1" id="KW-0238">DNA-binding</keyword>
<dbReference type="SMART" id="SM00422">
    <property type="entry name" value="HTH_MERR"/>
    <property type="match status" value="1"/>
</dbReference>
<keyword evidence="5" id="KW-1185">Reference proteome</keyword>
<sequence length="135" mass="15959">MTIKEVSEKYDISADTIRYYERIGLLPPIPRKSNGIRDFDEVSCNWIEFVKCMRSAGVEIEALIDYIKLFYQEGTAEARKEILKEQRDRLQKKIDVMNLVIERLNKKVDRYEEIIIPAEKKLKEQTIKTNDNIDC</sequence>
<dbReference type="EMBL" id="LT906446">
    <property type="protein sequence ID" value="SNU97403.1"/>
    <property type="molecule type" value="Genomic_DNA"/>
</dbReference>
<dbReference type="PRINTS" id="PR00040">
    <property type="entry name" value="HTHMERR"/>
</dbReference>
<dbReference type="SUPFAM" id="SSF46955">
    <property type="entry name" value="Putative DNA-binding domain"/>
    <property type="match status" value="1"/>
</dbReference>
<evidence type="ECO:0000313" key="5">
    <source>
        <dbReference type="Proteomes" id="UP000215383"/>
    </source>
</evidence>
<dbReference type="Pfam" id="PF00376">
    <property type="entry name" value="MerR"/>
    <property type="match status" value="1"/>
</dbReference>
<dbReference type="PROSITE" id="PS50937">
    <property type="entry name" value="HTH_MERR_2"/>
    <property type="match status" value="1"/>
</dbReference>
<proteinExistence type="predicted"/>
<dbReference type="PANTHER" id="PTHR30204:SF98">
    <property type="entry name" value="HTH-TYPE TRANSCRIPTIONAL REGULATOR ADHR"/>
    <property type="match status" value="1"/>
</dbReference>
<keyword evidence="2" id="KW-0175">Coiled coil</keyword>
<dbReference type="InterPro" id="IPR047057">
    <property type="entry name" value="MerR_fam"/>
</dbReference>
<reference evidence="4 5" key="1">
    <citation type="submission" date="2017-06" db="EMBL/GenBank/DDBJ databases">
        <authorList>
            <consortium name="Pathogen Informatics"/>
        </authorList>
    </citation>
    <scope>NUCLEOTIDE SEQUENCE [LARGE SCALE GENOMIC DNA]</scope>
    <source>
        <strain evidence="4 5">NCTC10570</strain>
    </source>
</reference>
<dbReference type="InterPro" id="IPR009061">
    <property type="entry name" value="DNA-bd_dom_put_sf"/>
</dbReference>
<dbReference type="GeneID" id="78506774"/>
<dbReference type="GO" id="GO:0003700">
    <property type="term" value="F:DNA-binding transcription factor activity"/>
    <property type="evidence" value="ECO:0007669"/>
    <property type="project" value="InterPro"/>
</dbReference>
<dbReference type="GO" id="GO:0003677">
    <property type="term" value="F:DNA binding"/>
    <property type="evidence" value="ECO:0007669"/>
    <property type="project" value="UniProtKB-KW"/>
</dbReference>
<evidence type="ECO:0000259" key="3">
    <source>
        <dbReference type="PROSITE" id="PS50937"/>
    </source>
</evidence>